<protein>
    <recommendedName>
        <fullName evidence="4">Right handed beta helix domain-containing protein</fullName>
    </recommendedName>
</protein>
<comment type="caution">
    <text evidence="2">The sequence shown here is derived from an EMBL/GenBank/DDBJ whole genome shotgun (WGS) entry which is preliminary data.</text>
</comment>
<proteinExistence type="predicted"/>
<organism evidence="2 3">
    <name type="scientific">Brevundimonas variabilis</name>
    <dbReference type="NCBI Taxonomy" id="74312"/>
    <lineage>
        <taxon>Bacteria</taxon>
        <taxon>Pseudomonadati</taxon>
        <taxon>Pseudomonadota</taxon>
        <taxon>Alphaproteobacteria</taxon>
        <taxon>Caulobacterales</taxon>
        <taxon>Caulobacteraceae</taxon>
        <taxon>Brevundimonas</taxon>
    </lineage>
</organism>
<gene>
    <name evidence="2" type="ORF">GGR13_002764</name>
</gene>
<dbReference type="InterPro" id="IPR011050">
    <property type="entry name" value="Pectin_lyase_fold/virulence"/>
</dbReference>
<dbReference type="Proteomes" id="UP000545037">
    <property type="component" value="Unassembled WGS sequence"/>
</dbReference>
<dbReference type="Gene3D" id="2.160.20.10">
    <property type="entry name" value="Single-stranded right-handed beta-helix, Pectin lyase-like"/>
    <property type="match status" value="1"/>
</dbReference>
<name>A0A7W9CK29_9CAUL</name>
<dbReference type="RefSeq" id="WP_183214153.1">
    <property type="nucleotide sequence ID" value="NZ_JACHOR010000005.1"/>
</dbReference>
<feature type="chain" id="PRO_5031145795" description="Right handed beta helix domain-containing protein" evidence="1">
    <location>
        <begin position="20"/>
        <end position="322"/>
    </location>
</feature>
<dbReference type="EMBL" id="JACHOR010000005">
    <property type="protein sequence ID" value="MBB5747143.1"/>
    <property type="molecule type" value="Genomic_DNA"/>
</dbReference>
<feature type="signal peptide" evidence="1">
    <location>
        <begin position="1"/>
        <end position="19"/>
    </location>
</feature>
<evidence type="ECO:0000313" key="2">
    <source>
        <dbReference type="EMBL" id="MBB5747143.1"/>
    </source>
</evidence>
<keyword evidence="1" id="KW-0732">Signal</keyword>
<evidence type="ECO:0000256" key="1">
    <source>
        <dbReference type="SAM" id="SignalP"/>
    </source>
</evidence>
<accession>A0A7W9CK29</accession>
<keyword evidence="3" id="KW-1185">Reference proteome</keyword>
<dbReference type="InterPro" id="IPR012334">
    <property type="entry name" value="Pectin_lyas_fold"/>
</dbReference>
<sequence>MLALLAALSLQAWSLPAARACSAAEIEALTAPVDSPYRLTCRATLSPGQSITRRILIEGAEGSGSGIDCRGGSLGVPGRQMTTRAPTIAVWSRRIEGPSTGWSRPTDVTIRNCQIHGNVRLWGMGAGGSMSDLLDSSRSPGHTAAVQAAAPSNIRFEAVAFVGTGSIPLYVGPGVTATQVLRGRFGGRSESTALYLDAESRDARIEGVVFDVATAREQIAIDGSAGNVIAGNRFSLGGRGGIFLYRNCGEDGVIRHQTPSENRITDNVFSGAARFRPRTVVVGAREGNRRYCGDDAGYPFGSSADDGDGATRNVVARNRIVR</sequence>
<dbReference type="AlphaFoldDB" id="A0A7W9CK29"/>
<evidence type="ECO:0000313" key="3">
    <source>
        <dbReference type="Proteomes" id="UP000545037"/>
    </source>
</evidence>
<dbReference type="SUPFAM" id="SSF51126">
    <property type="entry name" value="Pectin lyase-like"/>
    <property type="match status" value="1"/>
</dbReference>
<evidence type="ECO:0008006" key="4">
    <source>
        <dbReference type="Google" id="ProtNLM"/>
    </source>
</evidence>
<reference evidence="2 3" key="1">
    <citation type="submission" date="2020-08" db="EMBL/GenBank/DDBJ databases">
        <title>Genomic Encyclopedia of Type Strains, Phase IV (KMG-IV): sequencing the most valuable type-strain genomes for metagenomic binning, comparative biology and taxonomic classification.</title>
        <authorList>
            <person name="Goeker M."/>
        </authorList>
    </citation>
    <scope>NUCLEOTIDE SEQUENCE [LARGE SCALE GENOMIC DNA]</scope>
    <source>
        <strain evidence="2 3">DSM 4737</strain>
    </source>
</reference>